<feature type="chain" id="PRO_5038532902" evidence="2">
    <location>
        <begin position="24"/>
        <end position="379"/>
    </location>
</feature>
<evidence type="ECO:0000256" key="2">
    <source>
        <dbReference type="SAM" id="SignalP"/>
    </source>
</evidence>
<comment type="similarity">
    <text evidence="1">Belongs to the bacterial solute-binding protein 8 family.</text>
</comment>
<dbReference type="Proteomes" id="UP000468668">
    <property type="component" value="Unassembled WGS sequence"/>
</dbReference>
<organism evidence="4 5">
    <name type="scientific">Ellagibacter isourolithinifaciens</name>
    <dbReference type="NCBI Taxonomy" id="2137581"/>
    <lineage>
        <taxon>Bacteria</taxon>
        <taxon>Bacillati</taxon>
        <taxon>Actinomycetota</taxon>
        <taxon>Coriobacteriia</taxon>
        <taxon>Eggerthellales</taxon>
        <taxon>Eggerthellaceae</taxon>
        <taxon>Ellagibacter</taxon>
    </lineage>
</organism>
<keyword evidence="2" id="KW-0732">Signal</keyword>
<evidence type="ECO:0000313" key="5">
    <source>
        <dbReference type="Proteomes" id="UP000468668"/>
    </source>
</evidence>
<dbReference type="PANTHER" id="PTHR30535">
    <property type="entry name" value="VITAMIN B12-BINDING PROTEIN"/>
    <property type="match status" value="1"/>
</dbReference>
<accession>A0A6N6NQ51</accession>
<dbReference type="PROSITE" id="PS50983">
    <property type="entry name" value="FE_B12_PBP"/>
    <property type="match status" value="1"/>
</dbReference>
<proteinExistence type="inferred from homology"/>
<gene>
    <name evidence="4" type="ORF">F8C90_08835</name>
</gene>
<comment type="caution">
    <text evidence="4">The sequence shown here is derived from an EMBL/GenBank/DDBJ whole genome shotgun (WGS) entry which is preliminary data.</text>
</comment>
<keyword evidence="5" id="KW-1185">Reference proteome</keyword>
<dbReference type="GO" id="GO:0071281">
    <property type="term" value="P:cellular response to iron ion"/>
    <property type="evidence" value="ECO:0007669"/>
    <property type="project" value="TreeGrafter"/>
</dbReference>
<feature type="signal peptide" evidence="2">
    <location>
        <begin position="1"/>
        <end position="23"/>
    </location>
</feature>
<dbReference type="OrthoDB" id="9775594at2"/>
<dbReference type="AlphaFoldDB" id="A0A6N6NQ51"/>
<evidence type="ECO:0000313" key="4">
    <source>
        <dbReference type="EMBL" id="KAB1637977.1"/>
    </source>
</evidence>
<dbReference type="InterPro" id="IPR050902">
    <property type="entry name" value="ABC_Transporter_SBP"/>
</dbReference>
<protein>
    <submittedName>
        <fullName evidence="4">ABC transporter substrate-binding protein</fullName>
    </submittedName>
</protein>
<dbReference type="PANTHER" id="PTHR30535:SF34">
    <property type="entry name" value="MOLYBDATE-BINDING PROTEIN MOLA"/>
    <property type="match status" value="1"/>
</dbReference>
<dbReference type="Gene3D" id="3.40.50.1980">
    <property type="entry name" value="Nitrogenase molybdenum iron protein domain"/>
    <property type="match status" value="2"/>
</dbReference>
<name>A0A6N6NQ51_9ACTN</name>
<sequence>MEMTKKRGIGFAIAATAMALALAFSLAGCSGGQKEPSDQKSDAQAEAPATRTFTDSLGREVELPAQIDRVAASGPLAQNVLLTIAPEKMVGLATKIADDQAKYLGSEYASLDVFGQIYGGKGDFNKEAVAAADPQVVIDVGEAKDGMKDDLDTLQEQIGIPVVHIASSLDSYDKAYTMLGELLGTTDRAKELADYCKKAYDETTSVMAGIPESERANVLYCVGDSGLNIIAKGAYQGGVVDMCANNVGVVEKATGSGTGNEVSFEQIANWNPGVILFATNGKDAGDFYEAAGTDPTWASLEAIKSGSYYQVPKTPYNWLSSPPSVNQVLGMQWLPRVLYPGKFSTSVTDVAKDYYKTFYGYDLTDADISELMAHAVPTK</sequence>
<feature type="domain" description="Fe/B12 periplasmic-binding" evidence="3">
    <location>
        <begin position="69"/>
        <end position="342"/>
    </location>
</feature>
<reference evidence="4 5" key="1">
    <citation type="submission" date="2019-09" db="EMBL/GenBank/DDBJ databases">
        <title>Whole genome shotgun sequencing (WGS) of Ellagibacter isourolithinifaciens DSM 104140(T) and Adlercreutzia muris DSM 29508(T).</title>
        <authorList>
            <person name="Stoll D.A."/>
            <person name="Danylec N."/>
            <person name="Huch M."/>
        </authorList>
    </citation>
    <scope>NUCLEOTIDE SEQUENCE [LARGE SCALE GENOMIC DNA]</scope>
    <source>
        <strain evidence="4 5">DSM 104140</strain>
    </source>
</reference>
<dbReference type="Gene3D" id="1.20.58.2180">
    <property type="match status" value="1"/>
</dbReference>
<evidence type="ECO:0000256" key="1">
    <source>
        <dbReference type="ARBA" id="ARBA00008814"/>
    </source>
</evidence>
<dbReference type="RefSeq" id="WP_158050160.1">
    <property type="nucleotide sequence ID" value="NZ_WAJR01000026.1"/>
</dbReference>
<dbReference type="Pfam" id="PF01497">
    <property type="entry name" value="Peripla_BP_2"/>
    <property type="match status" value="1"/>
</dbReference>
<dbReference type="GeneID" id="98658514"/>
<evidence type="ECO:0000259" key="3">
    <source>
        <dbReference type="PROSITE" id="PS50983"/>
    </source>
</evidence>
<dbReference type="InterPro" id="IPR002491">
    <property type="entry name" value="ABC_transptr_periplasmic_BD"/>
</dbReference>
<dbReference type="PROSITE" id="PS51257">
    <property type="entry name" value="PROKAR_LIPOPROTEIN"/>
    <property type="match status" value="1"/>
</dbReference>
<dbReference type="SUPFAM" id="SSF53807">
    <property type="entry name" value="Helical backbone' metal receptor"/>
    <property type="match status" value="1"/>
</dbReference>
<dbReference type="EMBL" id="WAJR01000026">
    <property type="protein sequence ID" value="KAB1637977.1"/>
    <property type="molecule type" value="Genomic_DNA"/>
</dbReference>